<dbReference type="AlphaFoldDB" id="A0A512BVQ9"/>
<evidence type="ECO:0000256" key="2">
    <source>
        <dbReference type="ARBA" id="ARBA00012438"/>
    </source>
</evidence>
<evidence type="ECO:0000256" key="1">
    <source>
        <dbReference type="ARBA" id="ARBA00000085"/>
    </source>
</evidence>
<evidence type="ECO:0000256" key="4">
    <source>
        <dbReference type="ARBA" id="ARBA00022679"/>
    </source>
</evidence>
<dbReference type="InterPro" id="IPR013656">
    <property type="entry name" value="PAS_4"/>
</dbReference>
<dbReference type="EC" id="2.7.13.3" evidence="2"/>
<dbReference type="InterPro" id="IPR013655">
    <property type="entry name" value="PAS_fold_3"/>
</dbReference>
<reference evidence="8 9" key="1">
    <citation type="submission" date="2019-07" db="EMBL/GenBank/DDBJ databases">
        <title>Whole genome shotgun sequence of Microvirga aerophila NBRC 106136.</title>
        <authorList>
            <person name="Hosoyama A."/>
            <person name="Uohara A."/>
            <person name="Ohji S."/>
            <person name="Ichikawa N."/>
        </authorList>
    </citation>
    <scope>NUCLEOTIDE SEQUENCE [LARGE SCALE GENOMIC DNA]</scope>
    <source>
        <strain evidence="8 9">NBRC 106136</strain>
    </source>
</reference>
<proteinExistence type="predicted"/>
<protein>
    <recommendedName>
        <fullName evidence="2">histidine kinase</fullName>
        <ecNumber evidence="2">2.7.13.3</ecNumber>
    </recommendedName>
</protein>
<dbReference type="PROSITE" id="PS50112">
    <property type="entry name" value="PAS"/>
    <property type="match status" value="1"/>
</dbReference>
<evidence type="ECO:0000259" key="6">
    <source>
        <dbReference type="PROSITE" id="PS50112"/>
    </source>
</evidence>
<evidence type="ECO:0000256" key="3">
    <source>
        <dbReference type="ARBA" id="ARBA00022553"/>
    </source>
</evidence>
<evidence type="ECO:0000313" key="8">
    <source>
        <dbReference type="EMBL" id="GEO16015.1"/>
    </source>
</evidence>
<gene>
    <name evidence="8" type="ORF">MAE02_37110</name>
</gene>
<dbReference type="Proteomes" id="UP000321085">
    <property type="component" value="Unassembled WGS sequence"/>
</dbReference>
<organism evidence="8 9">
    <name type="scientific">Microvirga aerophila</name>
    <dbReference type="NCBI Taxonomy" id="670291"/>
    <lineage>
        <taxon>Bacteria</taxon>
        <taxon>Pseudomonadati</taxon>
        <taxon>Pseudomonadota</taxon>
        <taxon>Alphaproteobacteria</taxon>
        <taxon>Hyphomicrobiales</taxon>
        <taxon>Methylobacteriaceae</taxon>
        <taxon>Microvirga</taxon>
    </lineage>
</organism>
<name>A0A512BVQ9_9HYPH</name>
<dbReference type="PROSITE" id="PS50113">
    <property type="entry name" value="PAC"/>
    <property type="match status" value="1"/>
</dbReference>
<dbReference type="SMART" id="SM00086">
    <property type="entry name" value="PAC"/>
    <property type="match status" value="2"/>
</dbReference>
<dbReference type="SMART" id="SM00091">
    <property type="entry name" value="PAS"/>
    <property type="match status" value="3"/>
</dbReference>
<dbReference type="Gene3D" id="2.10.70.100">
    <property type="match status" value="1"/>
</dbReference>
<evidence type="ECO:0000259" key="7">
    <source>
        <dbReference type="PROSITE" id="PS50113"/>
    </source>
</evidence>
<dbReference type="GO" id="GO:0004673">
    <property type="term" value="F:protein histidine kinase activity"/>
    <property type="evidence" value="ECO:0007669"/>
    <property type="project" value="UniProtKB-EC"/>
</dbReference>
<dbReference type="InterPro" id="IPR052162">
    <property type="entry name" value="Sensor_kinase/Photoreceptor"/>
</dbReference>
<evidence type="ECO:0000313" key="9">
    <source>
        <dbReference type="Proteomes" id="UP000321085"/>
    </source>
</evidence>
<sequence>MRRQQARPGTDAVLLARAAEEETRLNAALSIARLGTFDWNVRTNEVFLDERSHEMFGLPSGQPVTAFDIFGRIDPRDLERVSSEVQTAREQQASLETEYRVRRPDGTIRTLVSISNAVAGAEGELERMIGVFNDVTERRRVEALLRAERDRSQDILDSMGEGFVLVGPDFQVLDINGAALRIEDRPREEIVGKSFWEAWPGSAEAELGRLCKQAMAERLPGRLVHEYVWPDGHKAWLELRVYPSQDGLALFMRDVTQQKQAQEANAHLAALVVASGDAIMSFAPDGTILTWNPSAEQVFGYSAAEAIGRPVSILMPEDRAHEPASNFARVRQGEMVKFESVRRRKDGSLFDAALSLAPMRNPDGEFSKYGL</sequence>
<accession>A0A512BVQ9</accession>
<dbReference type="InterPro" id="IPR035965">
    <property type="entry name" value="PAS-like_dom_sf"/>
</dbReference>
<dbReference type="Pfam" id="PF08448">
    <property type="entry name" value="PAS_4"/>
    <property type="match status" value="1"/>
</dbReference>
<dbReference type="PANTHER" id="PTHR43304">
    <property type="entry name" value="PHYTOCHROME-LIKE PROTEIN CPH1"/>
    <property type="match status" value="1"/>
</dbReference>
<feature type="domain" description="PAC" evidence="7">
    <location>
        <begin position="95"/>
        <end position="147"/>
    </location>
</feature>
<dbReference type="EMBL" id="BJYU01000053">
    <property type="protein sequence ID" value="GEO16015.1"/>
    <property type="molecule type" value="Genomic_DNA"/>
</dbReference>
<comment type="catalytic activity">
    <reaction evidence="1">
        <text>ATP + protein L-histidine = ADP + protein N-phospho-L-histidine.</text>
        <dbReference type="EC" id="2.7.13.3"/>
    </reaction>
</comment>
<dbReference type="CDD" id="cd00130">
    <property type="entry name" value="PAS"/>
    <property type="match status" value="3"/>
</dbReference>
<keyword evidence="3" id="KW-0597">Phosphoprotein</keyword>
<dbReference type="InterPro" id="IPR001610">
    <property type="entry name" value="PAC"/>
</dbReference>
<keyword evidence="5" id="KW-0418">Kinase</keyword>
<keyword evidence="4" id="KW-0808">Transferase</keyword>
<feature type="domain" description="PAS" evidence="6">
    <location>
        <begin position="264"/>
        <end position="319"/>
    </location>
</feature>
<keyword evidence="9" id="KW-1185">Reference proteome</keyword>
<dbReference type="Pfam" id="PF00989">
    <property type="entry name" value="PAS"/>
    <property type="match status" value="1"/>
</dbReference>
<dbReference type="InterPro" id="IPR000014">
    <property type="entry name" value="PAS"/>
</dbReference>
<dbReference type="PANTHER" id="PTHR43304:SF1">
    <property type="entry name" value="PAC DOMAIN-CONTAINING PROTEIN"/>
    <property type="match status" value="1"/>
</dbReference>
<dbReference type="Gene3D" id="3.30.450.20">
    <property type="entry name" value="PAS domain"/>
    <property type="match status" value="3"/>
</dbReference>
<evidence type="ECO:0000256" key="5">
    <source>
        <dbReference type="ARBA" id="ARBA00022777"/>
    </source>
</evidence>
<dbReference type="Pfam" id="PF08447">
    <property type="entry name" value="PAS_3"/>
    <property type="match status" value="1"/>
</dbReference>
<dbReference type="InterPro" id="IPR000700">
    <property type="entry name" value="PAS-assoc_C"/>
</dbReference>
<dbReference type="GO" id="GO:0006355">
    <property type="term" value="P:regulation of DNA-templated transcription"/>
    <property type="evidence" value="ECO:0007669"/>
    <property type="project" value="InterPro"/>
</dbReference>
<dbReference type="InterPro" id="IPR013767">
    <property type="entry name" value="PAS_fold"/>
</dbReference>
<comment type="caution">
    <text evidence="8">The sequence shown here is derived from an EMBL/GenBank/DDBJ whole genome shotgun (WGS) entry which is preliminary data.</text>
</comment>
<dbReference type="NCBIfam" id="TIGR00229">
    <property type="entry name" value="sensory_box"/>
    <property type="match status" value="2"/>
</dbReference>
<dbReference type="SUPFAM" id="SSF55785">
    <property type="entry name" value="PYP-like sensor domain (PAS domain)"/>
    <property type="match status" value="3"/>
</dbReference>